<evidence type="ECO:0000313" key="1">
    <source>
        <dbReference type="EMBL" id="QWG06049.1"/>
    </source>
</evidence>
<dbReference type="EMBL" id="CP076128">
    <property type="protein sequence ID" value="QWG06049.1"/>
    <property type="molecule type" value="Genomic_DNA"/>
</dbReference>
<evidence type="ECO:0000313" key="2">
    <source>
        <dbReference type="Proteomes" id="UP000682802"/>
    </source>
</evidence>
<accession>A0ABX8GRK2</accession>
<dbReference type="RefSeq" id="WP_144073482.1">
    <property type="nucleotide sequence ID" value="NZ_CP076128.1"/>
</dbReference>
<name>A0ABX8GRK2_9BACT</name>
<protein>
    <submittedName>
        <fullName evidence="1">DUF2490 domain-containing protein</fullName>
    </submittedName>
</protein>
<dbReference type="InterPro" id="IPR019619">
    <property type="entry name" value="DUF2490"/>
</dbReference>
<sequence>MIRYRKILFLLVLGIIPHNSFTQDILWLHYFNQYKLSYKFSIDSDIGYREYFSEGNRGQIRSGLRYDITENMYVRAGVMLVDGTQVRQEIRPYQDFVIKTRFNAFTLSQRVRFEEQFFGDNAQTKIRLRYNPSIKYSSSFGYLTFGIEPFVALNENDFRIVSNRTYIGITRRAYKNIFVTLEYINERGYKRNERQHINETNLIRVKINHVIHPLKVGPLFGRKKVTLE</sequence>
<reference evidence="1 2" key="1">
    <citation type="submission" date="2021-05" db="EMBL/GenBank/DDBJ databases">
        <title>Comparative genomic studies on the polysaccharide-degrading batcterial strains of the Flammeovirga genus.</title>
        <authorList>
            <person name="Zewei F."/>
            <person name="Zheng Z."/>
            <person name="Yu L."/>
            <person name="Ruyue G."/>
            <person name="Yanhong M."/>
            <person name="Yuanyuan C."/>
            <person name="Jingyan G."/>
            <person name="Wenjun H."/>
        </authorList>
    </citation>
    <scope>NUCLEOTIDE SEQUENCE [LARGE SCALE GENOMIC DNA]</scope>
    <source>
        <strain evidence="1 2">YS10</strain>
    </source>
</reference>
<organism evidence="1 2">
    <name type="scientific">Flammeovirga kamogawensis</name>
    <dbReference type="NCBI Taxonomy" id="373891"/>
    <lineage>
        <taxon>Bacteria</taxon>
        <taxon>Pseudomonadati</taxon>
        <taxon>Bacteroidota</taxon>
        <taxon>Cytophagia</taxon>
        <taxon>Cytophagales</taxon>
        <taxon>Flammeovirgaceae</taxon>
        <taxon>Flammeovirga</taxon>
    </lineage>
</organism>
<gene>
    <name evidence="1" type="ORF">KM029_11820</name>
</gene>
<dbReference type="Pfam" id="PF10677">
    <property type="entry name" value="DUF2490"/>
    <property type="match status" value="1"/>
</dbReference>
<proteinExistence type="predicted"/>
<dbReference type="Proteomes" id="UP000682802">
    <property type="component" value="Chromosome 1"/>
</dbReference>
<keyword evidence="2" id="KW-1185">Reference proteome</keyword>